<reference evidence="1 2" key="1">
    <citation type="journal article" date="2018" name="Nat. Ecol. Evol.">
        <title>Pezizomycetes genomes reveal the molecular basis of ectomycorrhizal truffle lifestyle.</title>
        <authorList>
            <person name="Murat C."/>
            <person name="Payen T."/>
            <person name="Noel B."/>
            <person name="Kuo A."/>
            <person name="Morin E."/>
            <person name="Chen J."/>
            <person name="Kohler A."/>
            <person name="Krizsan K."/>
            <person name="Balestrini R."/>
            <person name="Da Silva C."/>
            <person name="Montanini B."/>
            <person name="Hainaut M."/>
            <person name="Levati E."/>
            <person name="Barry K.W."/>
            <person name="Belfiori B."/>
            <person name="Cichocki N."/>
            <person name="Clum A."/>
            <person name="Dockter R.B."/>
            <person name="Fauchery L."/>
            <person name="Guy J."/>
            <person name="Iotti M."/>
            <person name="Le Tacon F."/>
            <person name="Lindquist E.A."/>
            <person name="Lipzen A."/>
            <person name="Malagnac F."/>
            <person name="Mello A."/>
            <person name="Molinier V."/>
            <person name="Miyauchi S."/>
            <person name="Poulain J."/>
            <person name="Riccioni C."/>
            <person name="Rubini A."/>
            <person name="Sitrit Y."/>
            <person name="Splivallo R."/>
            <person name="Traeger S."/>
            <person name="Wang M."/>
            <person name="Zifcakova L."/>
            <person name="Wipf D."/>
            <person name="Zambonelli A."/>
            <person name="Paolocci F."/>
            <person name="Nowrousian M."/>
            <person name="Ottonello S."/>
            <person name="Baldrian P."/>
            <person name="Spatafora J.W."/>
            <person name="Henrissat B."/>
            <person name="Nagy L.G."/>
            <person name="Aury J.M."/>
            <person name="Wincker P."/>
            <person name="Grigoriev I.V."/>
            <person name="Bonfante P."/>
            <person name="Martin F.M."/>
        </authorList>
    </citation>
    <scope>NUCLEOTIDE SEQUENCE [LARGE SCALE GENOMIC DNA]</scope>
    <source>
        <strain evidence="1 2">RN42</strain>
    </source>
</reference>
<evidence type="ECO:0000313" key="1">
    <source>
        <dbReference type="EMBL" id="RPA85788.1"/>
    </source>
</evidence>
<name>A0A3N4IM50_ASCIM</name>
<organism evidence="1 2">
    <name type="scientific">Ascobolus immersus RN42</name>
    <dbReference type="NCBI Taxonomy" id="1160509"/>
    <lineage>
        <taxon>Eukaryota</taxon>
        <taxon>Fungi</taxon>
        <taxon>Dikarya</taxon>
        <taxon>Ascomycota</taxon>
        <taxon>Pezizomycotina</taxon>
        <taxon>Pezizomycetes</taxon>
        <taxon>Pezizales</taxon>
        <taxon>Ascobolaceae</taxon>
        <taxon>Ascobolus</taxon>
    </lineage>
</organism>
<dbReference type="EMBL" id="ML119652">
    <property type="protein sequence ID" value="RPA85788.1"/>
    <property type="molecule type" value="Genomic_DNA"/>
</dbReference>
<keyword evidence="2" id="KW-1185">Reference proteome</keyword>
<gene>
    <name evidence="1" type="ORF">BJ508DRAFT_358718</name>
</gene>
<accession>A0A3N4IM50</accession>
<dbReference type="Proteomes" id="UP000275078">
    <property type="component" value="Unassembled WGS sequence"/>
</dbReference>
<sequence length="690" mass="78140">MVRLKGTSLPQPLGGKYLTPQIIRAGSTELRREQAQERRQHDALAKMHISEHSPLLQRKVDPVTVLPTEVMGAIFQCRPNLKSIIGLERVSKAWSEAIRLICSEAWISACWGVDADLCWNEMREEKALDEPGQSDWRRIKQQIMSYHNMRLGFPRSVFSFPDPRHTRDDGWGESIVRRDYFACLRLRDQAYTLMICPRDPELAAEGLLDYDKFTGATYLKCCKISQHCGLSVPFCNSGDANNCPFITFVAAGPEQILLYFDWSHNTPSGRSRENNILVCISTTAREVIWARSELTDWRFPAAVPKDSNGRISMDRNHQLEFIRNYPEIQHTNSCFLSHLARPAGHHPSWNPTTDYDSITSTVLTLDLRSGNFVDILTHEINIISSNLHNAILAAIMDINLPQGEPPNSTDPDEHHPSRFKIVVKFDSVALAWTAAVHDLLHKRIIGNPVTLSYPSSYSSRIRPESPTTSGPIAEASALISTDVIRLSSYSPSSSNSPTSIFVTFTNRNAKSLIVGSQCHKRSWQQRTHHLSFTLHLTKAGILSLHEINIYNSWRYPYVNLNPRTRLGVTCSLRDGELNCDYEDRPIIGDDKGRITLLTYTEELAGEKDEEEELLGVRKWIANVFEEYMDGPKTLMAAPKDVATIDGYEKKESWEKEERGKRDEVGSAQFWNFIRDVGEGVLVTMAGVYCF</sequence>
<dbReference type="AlphaFoldDB" id="A0A3N4IM50"/>
<proteinExistence type="predicted"/>
<evidence type="ECO:0008006" key="3">
    <source>
        <dbReference type="Google" id="ProtNLM"/>
    </source>
</evidence>
<evidence type="ECO:0000313" key="2">
    <source>
        <dbReference type="Proteomes" id="UP000275078"/>
    </source>
</evidence>
<protein>
    <recommendedName>
        <fullName evidence="3">F-box domain-containing protein</fullName>
    </recommendedName>
</protein>